<dbReference type="PANTHER" id="PTHR30055:SF234">
    <property type="entry name" value="HTH-TYPE TRANSCRIPTIONAL REGULATOR BETI"/>
    <property type="match status" value="1"/>
</dbReference>
<dbReference type="AlphaFoldDB" id="A0A553JX76"/>
<proteinExistence type="predicted"/>
<dbReference type="PROSITE" id="PS50977">
    <property type="entry name" value="HTH_TETR_2"/>
    <property type="match status" value="1"/>
</dbReference>
<dbReference type="Pfam" id="PF00440">
    <property type="entry name" value="TetR_N"/>
    <property type="match status" value="1"/>
</dbReference>
<feature type="DNA-binding region" description="H-T-H motif" evidence="4">
    <location>
        <begin position="37"/>
        <end position="56"/>
    </location>
</feature>
<dbReference type="RefSeq" id="WP_143939198.1">
    <property type="nucleotide sequence ID" value="NZ_VKKG01000006.1"/>
</dbReference>
<name>A0A553JX76_9ACTN</name>
<evidence type="ECO:0000256" key="3">
    <source>
        <dbReference type="ARBA" id="ARBA00023163"/>
    </source>
</evidence>
<evidence type="ECO:0000256" key="2">
    <source>
        <dbReference type="ARBA" id="ARBA00023125"/>
    </source>
</evidence>
<dbReference type="EMBL" id="VKKG01000006">
    <property type="protein sequence ID" value="TRY17055.1"/>
    <property type="molecule type" value="Genomic_DNA"/>
</dbReference>
<dbReference type="InterPro" id="IPR001647">
    <property type="entry name" value="HTH_TetR"/>
</dbReference>
<dbReference type="GO" id="GO:0000976">
    <property type="term" value="F:transcription cis-regulatory region binding"/>
    <property type="evidence" value="ECO:0007669"/>
    <property type="project" value="TreeGrafter"/>
</dbReference>
<dbReference type="GO" id="GO:0003700">
    <property type="term" value="F:DNA-binding transcription factor activity"/>
    <property type="evidence" value="ECO:0007669"/>
    <property type="project" value="TreeGrafter"/>
</dbReference>
<keyword evidence="2 4" id="KW-0238">DNA-binding</keyword>
<dbReference type="InterPro" id="IPR050109">
    <property type="entry name" value="HTH-type_TetR-like_transc_reg"/>
</dbReference>
<keyword evidence="3" id="KW-0804">Transcription</keyword>
<feature type="domain" description="HTH tetR-type" evidence="5">
    <location>
        <begin position="14"/>
        <end position="74"/>
    </location>
</feature>
<dbReference type="Gene3D" id="1.10.357.10">
    <property type="entry name" value="Tetracycline Repressor, domain 2"/>
    <property type="match status" value="1"/>
</dbReference>
<dbReference type="PANTHER" id="PTHR30055">
    <property type="entry name" value="HTH-TYPE TRANSCRIPTIONAL REGULATOR RUTR"/>
    <property type="match status" value="1"/>
</dbReference>
<evidence type="ECO:0000256" key="1">
    <source>
        <dbReference type="ARBA" id="ARBA00023015"/>
    </source>
</evidence>
<evidence type="ECO:0000313" key="6">
    <source>
        <dbReference type="EMBL" id="TRY17055.1"/>
    </source>
</evidence>
<sequence length="191" mass="20741">MPKISAPTVAEHRATRRAALIRAGEEALREGGLAAVIPRGVCERAGLSRSSFYDYFTTRDDLLAAMAIEAIERWDAELDVELAGVERGLPALRRFVEATMSMTADGRHEIAGVLRDVNLAPSDMEDLMELHEVLMRPLLRILGDLEIAEPGTAMVLVNGVLGAGIQLVSHGTDHRLVSEEVYRLLTSGLVG</sequence>
<gene>
    <name evidence="6" type="ORF">FOJ82_14495</name>
</gene>
<accession>A0A553JX76</accession>
<keyword evidence="1" id="KW-0805">Transcription regulation</keyword>
<dbReference type="SUPFAM" id="SSF46689">
    <property type="entry name" value="Homeodomain-like"/>
    <property type="match status" value="1"/>
</dbReference>
<comment type="caution">
    <text evidence="6">The sequence shown here is derived from an EMBL/GenBank/DDBJ whole genome shotgun (WGS) entry which is preliminary data.</text>
</comment>
<evidence type="ECO:0000259" key="5">
    <source>
        <dbReference type="PROSITE" id="PS50977"/>
    </source>
</evidence>
<keyword evidence="7" id="KW-1185">Reference proteome</keyword>
<reference evidence="6 7" key="1">
    <citation type="submission" date="2019-07" db="EMBL/GenBank/DDBJ databases">
        <authorList>
            <person name="Zhou L.-Y."/>
        </authorList>
    </citation>
    <scope>NUCLEOTIDE SEQUENCE [LARGE SCALE GENOMIC DNA]</scope>
    <source>
        <strain evidence="6 7">YIM 101269</strain>
    </source>
</reference>
<evidence type="ECO:0000256" key="4">
    <source>
        <dbReference type="PROSITE-ProRule" id="PRU00335"/>
    </source>
</evidence>
<dbReference type="PRINTS" id="PR00455">
    <property type="entry name" value="HTHTETR"/>
</dbReference>
<evidence type="ECO:0000313" key="7">
    <source>
        <dbReference type="Proteomes" id="UP000317638"/>
    </source>
</evidence>
<dbReference type="Proteomes" id="UP000317638">
    <property type="component" value="Unassembled WGS sequence"/>
</dbReference>
<protein>
    <submittedName>
        <fullName evidence="6">TetR/AcrR family transcriptional regulator</fullName>
    </submittedName>
</protein>
<dbReference type="InterPro" id="IPR009057">
    <property type="entry name" value="Homeodomain-like_sf"/>
</dbReference>
<organism evidence="6 7">
    <name type="scientific">Tessaracoccus rhinocerotis</name>
    <dbReference type="NCBI Taxonomy" id="1689449"/>
    <lineage>
        <taxon>Bacteria</taxon>
        <taxon>Bacillati</taxon>
        <taxon>Actinomycetota</taxon>
        <taxon>Actinomycetes</taxon>
        <taxon>Propionibacteriales</taxon>
        <taxon>Propionibacteriaceae</taxon>
        <taxon>Tessaracoccus</taxon>
    </lineage>
</organism>
<dbReference type="OrthoDB" id="4709704at2"/>